<name>A0ABW3YVQ8_MYCRA</name>
<evidence type="ECO:0000313" key="1">
    <source>
        <dbReference type="EMBL" id="MFD1328001.1"/>
    </source>
</evidence>
<comment type="caution">
    <text evidence="1">The sequence shown here is derived from an EMBL/GenBank/DDBJ whole genome shotgun (WGS) entry which is preliminary data.</text>
</comment>
<sequence length="59" mass="6737">MARHYYLEKLRAGELDTEQKRKKLLDASAEELSMKRLEWANIQVSVVAGAGFEPAAFRL</sequence>
<reference evidence="2" key="1">
    <citation type="journal article" date="2019" name="Int. J. Syst. Evol. Microbiol.">
        <title>The Global Catalogue of Microorganisms (GCM) 10K type strain sequencing project: providing services to taxonomists for standard genome sequencing and annotation.</title>
        <authorList>
            <consortium name="The Broad Institute Genomics Platform"/>
            <consortium name="The Broad Institute Genome Sequencing Center for Infectious Disease"/>
            <person name="Wu L."/>
            <person name="Ma J."/>
        </authorList>
    </citation>
    <scope>NUCLEOTIDE SEQUENCE [LARGE SCALE GENOMIC DNA]</scope>
    <source>
        <strain evidence="2">CCUG 55609</strain>
    </source>
</reference>
<protein>
    <submittedName>
        <fullName evidence="1">Uncharacterized protein</fullName>
    </submittedName>
</protein>
<gene>
    <name evidence="1" type="ORF">ACFQ33_08845</name>
</gene>
<dbReference type="EMBL" id="JBHTNF010000004">
    <property type="protein sequence ID" value="MFD1328001.1"/>
    <property type="molecule type" value="Genomic_DNA"/>
</dbReference>
<evidence type="ECO:0000313" key="2">
    <source>
        <dbReference type="Proteomes" id="UP001597173"/>
    </source>
</evidence>
<proteinExistence type="predicted"/>
<accession>A0ABW3YVQ8</accession>
<organism evidence="1 2">
    <name type="scientific">Mycoplana ramosa</name>
    <name type="common">Mycoplana bullata</name>
    <dbReference type="NCBI Taxonomy" id="40837"/>
    <lineage>
        <taxon>Bacteria</taxon>
        <taxon>Pseudomonadati</taxon>
        <taxon>Pseudomonadota</taxon>
        <taxon>Alphaproteobacteria</taxon>
        <taxon>Hyphomicrobiales</taxon>
        <taxon>Rhizobiaceae</taxon>
        <taxon>Mycoplana</taxon>
    </lineage>
</organism>
<dbReference type="Proteomes" id="UP001597173">
    <property type="component" value="Unassembled WGS sequence"/>
</dbReference>
<keyword evidence="2" id="KW-1185">Reference proteome</keyword>
<dbReference type="RefSeq" id="WP_374837468.1">
    <property type="nucleotide sequence ID" value="NZ_JBHEEW010000005.1"/>
</dbReference>